<reference evidence="3" key="1">
    <citation type="submission" date="2022-01" db="EMBL/GenBank/DDBJ databases">
        <authorList>
            <person name="King R."/>
        </authorList>
    </citation>
    <scope>NUCLEOTIDE SEQUENCE</scope>
</reference>
<dbReference type="EMBL" id="OV725081">
    <property type="protein sequence ID" value="CAH1403770.1"/>
    <property type="molecule type" value="Genomic_DNA"/>
</dbReference>
<evidence type="ECO:0000259" key="2">
    <source>
        <dbReference type="PROSITE" id="PS50011"/>
    </source>
</evidence>
<feature type="domain" description="Protein kinase" evidence="2">
    <location>
        <begin position="12"/>
        <end position="300"/>
    </location>
</feature>
<evidence type="ECO:0000256" key="1">
    <source>
        <dbReference type="ARBA" id="ARBA00008874"/>
    </source>
</evidence>
<sequence length="351" mass="39373">MPDWYDTDASNYEICSFLGHSMTNIATVYIAKHIPSRTLVTLKKCYVEKLTREEIKLVQDEIILMRQLNHRNILPCLASFVTGNEIVSVLPLMGYGSCNDILMRHFPTGIPEAAIACILKAVIHALSYLHSKAIIHRAIRASHILIAADGHICLSGLRYSCLIVEGGRWQRKVHSFPSTTAANLNWLSPELLEQNLEGYNEKSDVYSLGVTACELANGIVPYFDTPTTLMLAEKVRGNCPHLIDQTTYICGDEGSGDDECLRVMAERKFTDSFHDLVESCLERDVTHRPTSSQLLLHPFLKSCHHSSLPDLIIPAAPFTAFTLPDNKEDLESIMASERMAWLELEPVSWDF</sequence>
<dbReference type="PANTHER" id="PTHR48014:SF21">
    <property type="entry name" value="SERINE_THREONINE-PROTEIN KINASE FRAY2"/>
    <property type="match status" value="1"/>
</dbReference>
<dbReference type="AlphaFoldDB" id="A0A9P0HJI5"/>
<organism evidence="3 4">
    <name type="scientific">Nezara viridula</name>
    <name type="common">Southern green stink bug</name>
    <name type="synonym">Cimex viridulus</name>
    <dbReference type="NCBI Taxonomy" id="85310"/>
    <lineage>
        <taxon>Eukaryota</taxon>
        <taxon>Metazoa</taxon>
        <taxon>Ecdysozoa</taxon>
        <taxon>Arthropoda</taxon>
        <taxon>Hexapoda</taxon>
        <taxon>Insecta</taxon>
        <taxon>Pterygota</taxon>
        <taxon>Neoptera</taxon>
        <taxon>Paraneoptera</taxon>
        <taxon>Hemiptera</taxon>
        <taxon>Heteroptera</taxon>
        <taxon>Panheteroptera</taxon>
        <taxon>Pentatomomorpha</taxon>
        <taxon>Pentatomoidea</taxon>
        <taxon>Pentatomidae</taxon>
        <taxon>Pentatominae</taxon>
        <taxon>Nezara</taxon>
    </lineage>
</organism>
<dbReference type="OrthoDB" id="840771at2759"/>
<dbReference type="SUPFAM" id="SSF56112">
    <property type="entry name" value="Protein kinase-like (PK-like)"/>
    <property type="match status" value="1"/>
</dbReference>
<dbReference type="GO" id="GO:0043539">
    <property type="term" value="F:protein serine/threonine kinase activator activity"/>
    <property type="evidence" value="ECO:0007669"/>
    <property type="project" value="InterPro"/>
</dbReference>
<dbReference type="Gene3D" id="3.30.200.20">
    <property type="entry name" value="Phosphorylase Kinase, domain 1"/>
    <property type="match status" value="1"/>
</dbReference>
<dbReference type="PROSITE" id="PS50011">
    <property type="entry name" value="PROTEIN_KINASE_DOM"/>
    <property type="match status" value="1"/>
</dbReference>
<keyword evidence="4" id="KW-1185">Reference proteome</keyword>
<name>A0A9P0HJI5_NEZVI</name>
<dbReference type="GO" id="GO:0006611">
    <property type="term" value="P:protein export from nucleus"/>
    <property type="evidence" value="ECO:0007669"/>
    <property type="project" value="TreeGrafter"/>
</dbReference>
<dbReference type="Gene3D" id="1.10.510.10">
    <property type="entry name" value="Transferase(Phosphotransferase) domain 1"/>
    <property type="match status" value="1"/>
</dbReference>
<dbReference type="PANTHER" id="PTHR48014">
    <property type="entry name" value="SERINE/THREONINE-PROTEIN KINASE FRAY2"/>
    <property type="match status" value="1"/>
</dbReference>
<proteinExistence type="inferred from homology"/>
<dbReference type="InterPro" id="IPR011009">
    <property type="entry name" value="Kinase-like_dom_sf"/>
</dbReference>
<dbReference type="InterPro" id="IPR047173">
    <property type="entry name" value="STRAD_A/B-like"/>
</dbReference>
<dbReference type="Proteomes" id="UP001152798">
    <property type="component" value="Chromosome 5"/>
</dbReference>
<dbReference type="GO" id="GO:1902554">
    <property type="term" value="C:serine/threonine protein kinase complex"/>
    <property type="evidence" value="ECO:0007669"/>
    <property type="project" value="TreeGrafter"/>
</dbReference>
<protein>
    <recommendedName>
        <fullName evidence="2">Protein kinase domain-containing protein</fullName>
    </recommendedName>
</protein>
<dbReference type="InterPro" id="IPR000719">
    <property type="entry name" value="Prot_kinase_dom"/>
</dbReference>
<evidence type="ECO:0000313" key="4">
    <source>
        <dbReference type="Proteomes" id="UP001152798"/>
    </source>
</evidence>
<gene>
    <name evidence="3" type="ORF">NEZAVI_LOCUS12326</name>
</gene>
<evidence type="ECO:0000313" key="3">
    <source>
        <dbReference type="EMBL" id="CAH1403770.1"/>
    </source>
</evidence>
<dbReference type="GO" id="GO:0005524">
    <property type="term" value="F:ATP binding"/>
    <property type="evidence" value="ECO:0007669"/>
    <property type="project" value="InterPro"/>
</dbReference>
<accession>A0A9P0HJI5</accession>
<dbReference type="Pfam" id="PF00069">
    <property type="entry name" value="Pkinase"/>
    <property type="match status" value="1"/>
</dbReference>
<comment type="similarity">
    <text evidence="1">Belongs to the protein kinase superfamily. STE Ser/Thr protein kinase family. STE20 subfamily.</text>
</comment>
<dbReference type="GO" id="GO:0004672">
    <property type="term" value="F:protein kinase activity"/>
    <property type="evidence" value="ECO:0007669"/>
    <property type="project" value="InterPro"/>
</dbReference>